<comment type="similarity">
    <text evidence="10">Belongs to the NqrB/RnfD family.</text>
</comment>
<protein>
    <recommendedName>
        <fullName evidence="10">Ion-translocating oxidoreductase complex subunit D</fullName>
        <ecNumber evidence="10">7.-.-.-</ecNumber>
    </recommendedName>
    <alternativeName>
        <fullName evidence="10">Rnf electron transport complex subunit D</fullName>
    </alternativeName>
</protein>
<comment type="subunit">
    <text evidence="10">The complex is composed of six subunits: RnfA, RnfB, RnfC, RnfD, RnfE and RnfG.</text>
</comment>
<evidence type="ECO:0000256" key="7">
    <source>
        <dbReference type="ARBA" id="ARBA00022982"/>
    </source>
</evidence>
<keyword evidence="1 10" id="KW-0813">Transport</keyword>
<feature type="transmembrane region" description="Helical" evidence="10">
    <location>
        <begin position="20"/>
        <end position="38"/>
    </location>
</feature>
<evidence type="ECO:0000256" key="6">
    <source>
        <dbReference type="ARBA" id="ARBA00022967"/>
    </source>
</evidence>
<evidence type="ECO:0000256" key="2">
    <source>
        <dbReference type="ARBA" id="ARBA00022553"/>
    </source>
</evidence>
<dbReference type="NCBIfam" id="TIGR01946">
    <property type="entry name" value="rnfD"/>
    <property type="match status" value="1"/>
</dbReference>
<keyword evidence="4 10" id="KW-0288">FMN</keyword>
<evidence type="ECO:0000256" key="5">
    <source>
        <dbReference type="ARBA" id="ARBA00022692"/>
    </source>
</evidence>
<dbReference type="EC" id="7.-.-.-" evidence="10"/>
<dbReference type="Pfam" id="PF03116">
    <property type="entry name" value="NQR2_RnfD_RnfE"/>
    <property type="match status" value="1"/>
</dbReference>
<gene>
    <name evidence="11" type="primary">rnfD_1</name>
    <name evidence="10" type="synonym">rnfD</name>
    <name evidence="11" type="ORF">GCM10007916_30580</name>
</gene>
<comment type="caution">
    <text evidence="11">The sequence shown here is derived from an EMBL/GenBank/DDBJ whole genome shotgun (WGS) entry which is preliminary data.</text>
</comment>
<feature type="transmembrane region" description="Helical" evidence="10">
    <location>
        <begin position="322"/>
        <end position="341"/>
    </location>
</feature>
<dbReference type="InterPro" id="IPR011303">
    <property type="entry name" value="RnfD_bac"/>
</dbReference>
<feature type="transmembrane region" description="Helical" evidence="10">
    <location>
        <begin position="44"/>
        <end position="62"/>
    </location>
</feature>
<proteinExistence type="inferred from homology"/>
<dbReference type="NCBIfam" id="NF002011">
    <property type="entry name" value="PRK00816.1"/>
    <property type="match status" value="1"/>
</dbReference>
<comment type="cofactor">
    <cofactor evidence="10">
        <name>FMN</name>
        <dbReference type="ChEBI" id="CHEBI:58210"/>
    </cofactor>
</comment>
<sequence>MAFINASSPHQRTYRSTTQIMLWVMACLIPGIAIQSYFFGFANLIQISIAVIVALLAEAIILKIRKRPIINTLKDGSALVTGILIAIAIPPLAPWWVAVIGTLFAIIFVKQLYGGLGQNIFNPAMAAYVLLLISFPVQMTTWLPMESLHPFSISFMDQLNAVFTGHTLDGYTVSQLTVSIDGLTMATPLDTVKNSLKAGLTTTEIFDSAIFNASSSQAILWVNIGFLIGGAVLLAKRIILWMIPISFLAGVTIFSFIAYAYQPDLNGSPMFHLFSGATMLGAFFILTDPVSAATTVKGRIIFGLLIAFLMVLIRNVGGYPDAIAFAVLLGNMCVPLIDYYTQPKVYGGRA</sequence>
<name>A0ABQ6E459_9GAMM</name>
<feature type="transmembrane region" description="Helical" evidence="10">
    <location>
        <begin position="218"/>
        <end position="235"/>
    </location>
</feature>
<keyword evidence="2 10" id="KW-0597">Phosphoprotein</keyword>
<dbReference type="HAMAP" id="MF_00462">
    <property type="entry name" value="RsxD_RnfD"/>
    <property type="match status" value="1"/>
</dbReference>
<dbReference type="InterPro" id="IPR004338">
    <property type="entry name" value="NqrB/RnfD"/>
</dbReference>
<accession>A0ABQ6E459</accession>
<dbReference type="EMBL" id="BSPQ01000016">
    <property type="protein sequence ID" value="GLS91988.1"/>
    <property type="molecule type" value="Genomic_DNA"/>
</dbReference>
<evidence type="ECO:0000256" key="9">
    <source>
        <dbReference type="ARBA" id="ARBA00023136"/>
    </source>
</evidence>
<feature type="transmembrane region" description="Helical" evidence="10">
    <location>
        <begin position="95"/>
        <end position="113"/>
    </location>
</feature>
<keyword evidence="7 10" id="KW-0249">Electron transport</keyword>
<comment type="subcellular location">
    <subcellularLocation>
        <location evidence="10">Cell inner membrane</location>
        <topology evidence="10">Multi-pass membrane protein</topology>
    </subcellularLocation>
</comment>
<evidence type="ECO:0000256" key="8">
    <source>
        <dbReference type="ARBA" id="ARBA00022989"/>
    </source>
</evidence>
<evidence type="ECO:0000256" key="1">
    <source>
        <dbReference type="ARBA" id="ARBA00022448"/>
    </source>
</evidence>
<evidence type="ECO:0000256" key="10">
    <source>
        <dbReference type="HAMAP-Rule" id="MF_00462"/>
    </source>
</evidence>
<feature type="transmembrane region" description="Helical" evidence="10">
    <location>
        <begin position="69"/>
        <end position="89"/>
    </location>
</feature>
<evidence type="ECO:0000256" key="3">
    <source>
        <dbReference type="ARBA" id="ARBA00022630"/>
    </source>
</evidence>
<evidence type="ECO:0000256" key="4">
    <source>
        <dbReference type="ARBA" id="ARBA00022643"/>
    </source>
</evidence>
<feature type="modified residue" description="FMN phosphoryl threonine" evidence="10">
    <location>
        <position position="187"/>
    </location>
</feature>
<keyword evidence="5 10" id="KW-0812">Transmembrane</keyword>
<organism evidence="11 12">
    <name type="scientific">Psychromonas marina</name>
    <dbReference type="NCBI Taxonomy" id="88364"/>
    <lineage>
        <taxon>Bacteria</taxon>
        <taxon>Pseudomonadati</taxon>
        <taxon>Pseudomonadota</taxon>
        <taxon>Gammaproteobacteria</taxon>
        <taxon>Alteromonadales</taxon>
        <taxon>Psychromonadaceae</taxon>
        <taxon>Psychromonas</taxon>
    </lineage>
</organism>
<evidence type="ECO:0000313" key="12">
    <source>
        <dbReference type="Proteomes" id="UP001157353"/>
    </source>
</evidence>
<feature type="transmembrane region" description="Helical" evidence="10">
    <location>
        <begin position="298"/>
        <end position="316"/>
    </location>
</feature>
<keyword evidence="3 10" id="KW-0285">Flavoprotein</keyword>
<comment type="function">
    <text evidence="10">Part of a membrane-bound complex that couples electron transfer with translocation of ions across the membrane.</text>
</comment>
<evidence type="ECO:0000313" key="11">
    <source>
        <dbReference type="EMBL" id="GLS91988.1"/>
    </source>
</evidence>
<dbReference type="PANTHER" id="PTHR30578">
    <property type="entry name" value="ELECTRON TRANSPORT COMPLEX PROTEIN RNFD"/>
    <property type="match status" value="1"/>
</dbReference>
<feature type="transmembrane region" description="Helical" evidence="10">
    <location>
        <begin position="125"/>
        <end position="145"/>
    </location>
</feature>
<dbReference type="RefSeq" id="WP_284205080.1">
    <property type="nucleotide sequence ID" value="NZ_BSPQ01000016.1"/>
</dbReference>
<keyword evidence="10" id="KW-0997">Cell inner membrane</keyword>
<keyword evidence="10" id="KW-1003">Cell membrane</keyword>
<keyword evidence="6 10" id="KW-1278">Translocase</keyword>
<dbReference type="PANTHER" id="PTHR30578:SF0">
    <property type="entry name" value="ION-TRANSLOCATING OXIDOREDUCTASE COMPLEX SUBUNIT D"/>
    <property type="match status" value="1"/>
</dbReference>
<keyword evidence="12" id="KW-1185">Reference proteome</keyword>
<keyword evidence="9 10" id="KW-0472">Membrane</keyword>
<dbReference type="Proteomes" id="UP001157353">
    <property type="component" value="Unassembled WGS sequence"/>
</dbReference>
<reference evidence="12" key="1">
    <citation type="journal article" date="2019" name="Int. J. Syst. Evol. Microbiol.">
        <title>The Global Catalogue of Microorganisms (GCM) 10K type strain sequencing project: providing services to taxonomists for standard genome sequencing and annotation.</title>
        <authorList>
            <consortium name="The Broad Institute Genomics Platform"/>
            <consortium name="The Broad Institute Genome Sequencing Center for Infectious Disease"/>
            <person name="Wu L."/>
            <person name="Ma J."/>
        </authorList>
    </citation>
    <scope>NUCLEOTIDE SEQUENCE [LARGE SCALE GENOMIC DNA]</scope>
    <source>
        <strain evidence="12">NBRC 103166</strain>
    </source>
</reference>
<keyword evidence="8 10" id="KW-1133">Transmembrane helix</keyword>
<feature type="transmembrane region" description="Helical" evidence="10">
    <location>
        <begin position="267"/>
        <end position="286"/>
    </location>
</feature>
<feature type="transmembrane region" description="Helical" evidence="10">
    <location>
        <begin position="242"/>
        <end position="261"/>
    </location>
</feature>